<dbReference type="OMA" id="IYLKFVV"/>
<name>Q16TL7_AEDAE</name>
<evidence type="ECO:0000256" key="1">
    <source>
        <dbReference type="ARBA" id="ARBA00023125"/>
    </source>
</evidence>
<dbReference type="InterPro" id="IPR056880">
    <property type="entry name" value="OB_MEIOB_N"/>
</dbReference>
<proteinExistence type="inferred from homology"/>
<accession>Q16TL7</accession>
<feature type="domain" description="MEIOB-like N-terminal" evidence="4">
    <location>
        <begin position="9"/>
        <end position="142"/>
    </location>
</feature>
<dbReference type="EMBL" id="CH477645">
    <property type="protein sequence ID" value="EAT37860.1"/>
    <property type="molecule type" value="Genomic_DNA"/>
</dbReference>
<dbReference type="PANTHER" id="PTHR21166">
    <property type="entry name" value="CELL DIVISION CONTROL PROTEIN 24 OB DOMAIN-CONTAINING PROTEIN-RELATED"/>
    <property type="match status" value="1"/>
</dbReference>
<evidence type="ECO:0000256" key="2">
    <source>
        <dbReference type="ARBA" id="ARBA00023254"/>
    </source>
</evidence>
<dbReference type="CDD" id="cd04475">
    <property type="entry name" value="RPA1_DBD_B"/>
    <property type="match status" value="1"/>
</dbReference>
<dbReference type="SUPFAM" id="SSF50249">
    <property type="entry name" value="Nucleic acid-binding proteins"/>
    <property type="match status" value="2"/>
</dbReference>
<dbReference type="eggNOG" id="KOG0851">
    <property type="taxonomic scope" value="Eukaryota"/>
</dbReference>
<keyword evidence="2" id="KW-0469">Meiosis</keyword>
<dbReference type="InterPro" id="IPR052469">
    <property type="entry name" value="MEIOB"/>
</dbReference>
<dbReference type="Gene3D" id="2.40.50.140">
    <property type="entry name" value="Nucleic acid-binding proteins"/>
    <property type="match status" value="2"/>
</dbReference>
<dbReference type="InterPro" id="IPR012340">
    <property type="entry name" value="NA-bd_OB-fold"/>
</dbReference>
<protein>
    <submittedName>
        <fullName evidence="5">AAEL010193-PA</fullName>
    </submittedName>
</protein>
<dbReference type="AlphaFoldDB" id="Q16TL7"/>
<comment type="similarity">
    <text evidence="3">Belongs to the MEIOB family.</text>
</comment>
<evidence type="ECO:0000313" key="5">
    <source>
        <dbReference type="EMBL" id="EAT37860.1"/>
    </source>
</evidence>
<evidence type="ECO:0000313" key="6">
    <source>
        <dbReference type="Proteomes" id="UP000682892"/>
    </source>
</evidence>
<reference evidence="5" key="2">
    <citation type="journal article" date="2007" name="Science">
        <title>Genome sequence of Aedes aegypti, a major arbovirus vector.</title>
        <authorList>
            <person name="Nene V."/>
            <person name="Wortman J.R."/>
            <person name="Lawson D."/>
            <person name="Haas B."/>
            <person name="Kodira C."/>
            <person name="Tu Z.J."/>
            <person name="Loftus B."/>
            <person name="Xi Z."/>
            <person name="Megy K."/>
            <person name="Grabherr M."/>
            <person name="Ren Q."/>
            <person name="Zdobnov E.M."/>
            <person name="Lobo N.F."/>
            <person name="Campbell K.S."/>
            <person name="Brown S.E."/>
            <person name="Bonaldo M.F."/>
            <person name="Zhu J."/>
            <person name="Sinkins S.P."/>
            <person name="Hogenkamp D.G."/>
            <person name="Amedeo P."/>
            <person name="Arensburger P."/>
            <person name="Atkinson P.W."/>
            <person name="Bidwell S."/>
            <person name="Biedler J."/>
            <person name="Birney E."/>
            <person name="Bruggner R.V."/>
            <person name="Costas J."/>
            <person name="Coy M.R."/>
            <person name="Crabtree J."/>
            <person name="Crawford M."/>
            <person name="Debruyn B."/>
            <person name="Decaprio D."/>
            <person name="Eiglmeier K."/>
            <person name="Eisenstadt E."/>
            <person name="El-Dorry H."/>
            <person name="Gelbart W.M."/>
            <person name="Gomes S.L."/>
            <person name="Hammond M."/>
            <person name="Hannick L.I."/>
            <person name="Hogan J.R."/>
            <person name="Holmes M.H."/>
            <person name="Jaffe D."/>
            <person name="Johnston J.S."/>
            <person name="Kennedy R.C."/>
            <person name="Koo H."/>
            <person name="Kravitz S."/>
            <person name="Kriventseva E.V."/>
            <person name="Kulp D."/>
            <person name="Labutti K."/>
            <person name="Lee E."/>
            <person name="Li S."/>
            <person name="Lovin D.D."/>
            <person name="Mao C."/>
            <person name="Mauceli E."/>
            <person name="Menck C.F."/>
            <person name="Miller J.R."/>
            <person name="Montgomery P."/>
            <person name="Mori A."/>
            <person name="Nascimento A.L."/>
            <person name="Naveira H.F."/>
            <person name="Nusbaum C."/>
            <person name="O'leary S."/>
            <person name="Orvis J."/>
            <person name="Pertea M."/>
            <person name="Quesneville H."/>
            <person name="Reidenbach K.R."/>
            <person name="Rogers Y.H."/>
            <person name="Roth C.W."/>
            <person name="Schneider J.R."/>
            <person name="Schatz M."/>
            <person name="Shumway M."/>
            <person name="Stanke M."/>
            <person name="Stinson E.O."/>
            <person name="Tubio J.M."/>
            <person name="Vanzee J.P."/>
            <person name="Verjovski-Almeida S."/>
            <person name="Werner D."/>
            <person name="White O."/>
            <person name="Wyder S."/>
            <person name="Zeng Q."/>
            <person name="Zhao Q."/>
            <person name="Zhao Y."/>
            <person name="Hill C.A."/>
            <person name="Raikhel A.S."/>
            <person name="Soares M.B."/>
            <person name="Knudson D.L."/>
            <person name="Lee N.H."/>
            <person name="Galagan J."/>
            <person name="Salzberg S.L."/>
            <person name="Paulsen I.T."/>
            <person name="Dimopoulos G."/>
            <person name="Collins F.H."/>
            <person name="Birren B."/>
            <person name="Fraser-Liggett C.M."/>
            <person name="Severson D.W."/>
        </authorList>
    </citation>
    <scope>NUCLEOTIDE SEQUENCE [LARGE SCALE GENOMIC DNA]</scope>
    <source>
        <strain evidence="5">Liverpool</strain>
    </source>
</reference>
<organism evidence="5 6">
    <name type="scientific">Aedes aegypti</name>
    <name type="common">Yellowfever mosquito</name>
    <name type="synonym">Culex aegypti</name>
    <dbReference type="NCBI Taxonomy" id="7159"/>
    <lineage>
        <taxon>Eukaryota</taxon>
        <taxon>Metazoa</taxon>
        <taxon>Ecdysozoa</taxon>
        <taxon>Arthropoda</taxon>
        <taxon>Hexapoda</taxon>
        <taxon>Insecta</taxon>
        <taxon>Pterygota</taxon>
        <taxon>Neoptera</taxon>
        <taxon>Endopterygota</taxon>
        <taxon>Diptera</taxon>
        <taxon>Nematocera</taxon>
        <taxon>Culicoidea</taxon>
        <taxon>Culicidae</taxon>
        <taxon>Culicinae</taxon>
        <taxon>Aedini</taxon>
        <taxon>Aedes</taxon>
        <taxon>Stegomyia</taxon>
    </lineage>
</organism>
<evidence type="ECO:0000259" key="4">
    <source>
        <dbReference type="Pfam" id="PF24903"/>
    </source>
</evidence>
<dbReference type="GO" id="GO:0003697">
    <property type="term" value="F:single-stranded DNA binding"/>
    <property type="evidence" value="ECO:0007669"/>
    <property type="project" value="TreeGrafter"/>
</dbReference>
<dbReference type="HOGENOM" id="CLU_042457_1_0_1"/>
<dbReference type="PhylomeDB" id="Q16TL7"/>
<dbReference type="VEuPathDB" id="VectorBase:AAEL010193"/>
<sequence length="477" mass="53227">MSSEVVVTKRISQLNQESRNFLITGVIIAKSEPKFFESTPGKRSGSEYSTGRGVLTVTIRDSDRDTINCTVWGSQVMIESYDGLFHIGDVVNVTNPKVLPSSQDKSEQFNPRSSSPFSLSIGEGGDSGIRLYEGTALDQFRKLVTVAPVLSSDTYPLADIASGGHSISGQNVNVLVVVRAIRPSKQIVIAKTGKLKNLREVIVMDASHGGMSMKFWNSEYVQRIDKWIPMTTVLLIMDVRIEYNQYHKSVCLGMSGKTIITEDPAVEEADQLLLHVMKAPLSESDFAQSLSAAGTVDPMNITTVMTVQQILDRAEGDLKGEEDQFTALCYAVVSRFDLDGCSKIISRKWYVYQAVLTCKSLLRMTDPKCPREECSPNPYNIHKYFDIPVDITDHTGTLNNCRLVSQAAENTLDCNIESFLKMGDVQKGKLKWRFLLERCALKLVIKRKSPIRFQSVYSIVECTIAKPQEVEFKIKVY</sequence>
<dbReference type="GO" id="GO:0008310">
    <property type="term" value="F:single-stranded DNA 3'-5' DNA exonuclease activity"/>
    <property type="evidence" value="ECO:0007669"/>
    <property type="project" value="TreeGrafter"/>
</dbReference>
<gene>
    <name evidence="5" type="ORF">AaeL_AAEL010193</name>
</gene>
<evidence type="ECO:0000256" key="3">
    <source>
        <dbReference type="ARBA" id="ARBA00038329"/>
    </source>
</evidence>
<dbReference type="Pfam" id="PF24903">
    <property type="entry name" value="OB_MEIOB_N"/>
    <property type="match status" value="1"/>
</dbReference>
<dbReference type="GO" id="GO:0000712">
    <property type="term" value="P:resolution of meiotic recombination intermediates"/>
    <property type="evidence" value="ECO:0007669"/>
    <property type="project" value="TreeGrafter"/>
</dbReference>
<dbReference type="PANTHER" id="PTHR21166:SF2">
    <property type="entry name" value="CELL DIVISION CONTROL PROTEIN 24 OB DOMAIN-CONTAINING PROTEIN-RELATED"/>
    <property type="match status" value="1"/>
</dbReference>
<reference evidence="5" key="3">
    <citation type="submission" date="2012-09" db="EMBL/GenBank/DDBJ databases">
        <authorList>
            <consortium name="VectorBase"/>
        </authorList>
    </citation>
    <scope>NUCLEOTIDE SEQUENCE</scope>
    <source>
        <strain evidence="5">Liverpool</strain>
    </source>
</reference>
<reference evidence="5" key="1">
    <citation type="submission" date="2005-10" db="EMBL/GenBank/DDBJ databases">
        <authorList>
            <person name="Loftus B.J."/>
            <person name="Nene V.M."/>
            <person name="Hannick L.I."/>
            <person name="Bidwell S."/>
            <person name="Haas B."/>
            <person name="Amedeo P."/>
            <person name="Orvis J."/>
            <person name="Wortman J.R."/>
            <person name="White O.R."/>
            <person name="Salzberg S."/>
            <person name="Shumway M."/>
            <person name="Koo H."/>
            <person name="Zhao Y."/>
            <person name="Holmes M."/>
            <person name="Miller J."/>
            <person name="Schatz M."/>
            <person name="Pop M."/>
            <person name="Pai G."/>
            <person name="Utterback T."/>
            <person name="Rogers Y.-H."/>
            <person name="Kravitz S."/>
            <person name="Fraser C.M."/>
        </authorList>
    </citation>
    <scope>NUCLEOTIDE SEQUENCE</scope>
    <source>
        <strain evidence="5">Liverpool</strain>
    </source>
</reference>
<keyword evidence="1" id="KW-0238">DNA-binding</keyword>
<dbReference type="Proteomes" id="UP000682892">
    <property type="component" value="Unassembled WGS sequence"/>
</dbReference>
<dbReference type="STRING" id="7159.Q16TL7"/>
<dbReference type="PaxDb" id="7159-AAEL010193-PA"/>